<dbReference type="Gene3D" id="1.10.600.10">
    <property type="entry name" value="Farnesyl Diphosphate Synthase"/>
    <property type="match status" value="1"/>
</dbReference>
<sequence length="307" mass="33609">MSEPVSPAPEQRAEFLDRYDRAAVRAAHQVILSYSTSFSLATRLLEKQVRTDIRNLYAMVRIADEIVDGTAQAAGMSHEEVGQALDDYEHAVLAAPARRFHVDPVLHAYALSARRCGFNPEHVVAFFSSMRCDLNQASHDARSFEDYVYGSAEVIGLLCLAAFLVDHPVTEAEHARLEAGARSLGAAFQKINFLRDLAEDSGALGRTYFPGLGEQGLTEEHKTELIADIRTDLADARAVIPMLPVSARVGVLAATELFAELTDRIEKLPATELTLRRVSVPRAAKAAILARAVAKAPQLNRRKGPRP</sequence>
<dbReference type="InterPro" id="IPR019845">
    <property type="entry name" value="Squalene/phytoene_synthase_CS"/>
</dbReference>
<dbReference type="InterPro" id="IPR008949">
    <property type="entry name" value="Isoprenoid_synthase_dom_sf"/>
</dbReference>
<dbReference type="InterPro" id="IPR033904">
    <property type="entry name" value="Trans_IPPS_HH"/>
</dbReference>
<dbReference type="GO" id="GO:0051996">
    <property type="term" value="F:squalene synthase [NAD(P)H] activity"/>
    <property type="evidence" value="ECO:0007669"/>
    <property type="project" value="InterPro"/>
</dbReference>
<dbReference type="PROSITE" id="PS01045">
    <property type="entry name" value="SQUALEN_PHYTOEN_SYN_2"/>
    <property type="match status" value="1"/>
</dbReference>
<dbReference type="Pfam" id="PF00494">
    <property type="entry name" value="SQS_PSY"/>
    <property type="match status" value="1"/>
</dbReference>
<organism evidence="3 4">
    <name type="scientific">Corynebacterium hylobatis</name>
    <dbReference type="NCBI Taxonomy" id="1859290"/>
    <lineage>
        <taxon>Bacteria</taxon>
        <taxon>Bacillati</taxon>
        <taxon>Actinomycetota</taxon>
        <taxon>Actinomycetes</taxon>
        <taxon>Mycobacteriales</taxon>
        <taxon>Corynebacteriaceae</taxon>
        <taxon>Corynebacterium</taxon>
    </lineage>
</organism>
<dbReference type="SFLD" id="SFLDS00005">
    <property type="entry name" value="Isoprenoid_Synthase_Type_I"/>
    <property type="match status" value="1"/>
</dbReference>
<dbReference type="GO" id="GO:0016117">
    <property type="term" value="P:carotenoid biosynthetic process"/>
    <property type="evidence" value="ECO:0007669"/>
    <property type="project" value="UniProtKB-ARBA"/>
</dbReference>
<protein>
    <submittedName>
        <fullName evidence="3">Phytoene/squalene synthase family protein</fullName>
    </submittedName>
</protein>
<dbReference type="SFLD" id="SFLDG01018">
    <property type="entry name" value="Squalene/Phytoene_Synthase_Lik"/>
    <property type="match status" value="1"/>
</dbReference>
<accession>A0A3S0B4V0</accession>
<gene>
    <name evidence="3" type="ORF">EAH68_06670</name>
</gene>
<dbReference type="InterPro" id="IPR002060">
    <property type="entry name" value="Squ/phyt_synthse"/>
</dbReference>
<dbReference type="OrthoDB" id="9807580at2"/>
<evidence type="ECO:0000313" key="4">
    <source>
        <dbReference type="Proteomes" id="UP000274907"/>
    </source>
</evidence>
<dbReference type="InterPro" id="IPR044843">
    <property type="entry name" value="Trans_IPPS_bact-type"/>
</dbReference>
<comment type="pathway">
    <text evidence="1">Carotenoid biosynthesis; phytoene biosynthesis.</text>
</comment>
<dbReference type="CDD" id="cd00683">
    <property type="entry name" value="Trans_IPPS_HH"/>
    <property type="match status" value="1"/>
</dbReference>
<reference evidence="3 4" key="1">
    <citation type="submission" date="2018-12" db="EMBL/GenBank/DDBJ databases">
        <title>YIM 101343 draft genome.</title>
        <authorList>
            <person name="Chen X."/>
        </authorList>
    </citation>
    <scope>NUCLEOTIDE SEQUENCE [LARGE SCALE GENOMIC DNA]</scope>
    <source>
        <strain evidence="3 4">YIM 101343</strain>
    </source>
</reference>
<keyword evidence="2" id="KW-0808">Transferase</keyword>
<dbReference type="EMBL" id="RXHJ01000006">
    <property type="protein sequence ID" value="RSZ63910.1"/>
    <property type="molecule type" value="Genomic_DNA"/>
</dbReference>
<evidence type="ECO:0000256" key="1">
    <source>
        <dbReference type="ARBA" id="ARBA00004684"/>
    </source>
</evidence>
<dbReference type="GO" id="GO:0004311">
    <property type="term" value="F:geranylgeranyl diphosphate synthase activity"/>
    <property type="evidence" value="ECO:0007669"/>
    <property type="project" value="InterPro"/>
</dbReference>
<dbReference type="Proteomes" id="UP000274907">
    <property type="component" value="Unassembled WGS sequence"/>
</dbReference>
<dbReference type="AlphaFoldDB" id="A0A3S0B4V0"/>
<comment type="caution">
    <text evidence="3">The sequence shown here is derived from an EMBL/GenBank/DDBJ whole genome shotgun (WGS) entry which is preliminary data.</text>
</comment>
<dbReference type="UniPathway" id="UPA00799"/>
<dbReference type="RefSeq" id="WP_126120543.1">
    <property type="nucleotide sequence ID" value="NZ_RXHJ01000006.1"/>
</dbReference>
<dbReference type="SFLD" id="SFLDG01212">
    <property type="entry name" value="Phytoene_synthase_like"/>
    <property type="match status" value="1"/>
</dbReference>
<keyword evidence="4" id="KW-1185">Reference proteome</keyword>
<dbReference type="SUPFAM" id="SSF48576">
    <property type="entry name" value="Terpenoid synthases"/>
    <property type="match status" value="1"/>
</dbReference>
<evidence type="ECO:0000313" key="3">
    <source>
        <dbReference type="EMBL" id="RSZ63910.1"/>
    </source>
</evidence>
<proteinExistence type="predicted"/>
<evidence type="ECO:0000256" key="2">
    <source>
        <dbReference type="ARBA" id="ARBA00022679"/>
    </source>
</evidence>
<name>A0A3S0B4V0_9CORY</name>
<dbReference type="PANTHER" id="PTHR31480">
    <property type="entry name" value="BIFUNCTIONAL LYCOPENE CYCLASE/PHYTOENE SYNTHASE"/>
    <property type="match status" value="1"/>
</dbReference>